<accession>A0ABQ9XB51</accession>
<reference evidence="2 3" key="1">
    <citation type="journal article" date="2022" name="bioRxiv">
        <title>Genomics of Preaxostyla Flagellates Illuminates Evolutionary Transitions and the Path Towards Mitochondrial Loss.</title>
        <authorList>
            <person name="Novak L.V.F."/>
            <person name="Treitli S.C."/>
            <person name="Pyrih J."/>
            <person name="Halakuc P."/>
            <person name="Pipaliya S.V."/>
            <person name="Vacek V."/>
            <person name="Brzon O."/>
            <person name="Soukal P."/>
            <person name="Eme L."/>
            <person name="Dacks J.B."/>
            <person name="Karnkowska A."/>
            <person name="Elias M."/>
            <person name="Hampl V."/>
        </authorList>
    </citation>
    <scope>NUCLEOTIDE SEQUENCE [LARGE SCALE GENOMIC DNA]</scope>
    <source>
        <strain evidence="2">NAU3</strain>
        <tissue evidence="2">Gut</tissue>
    </source>
</reference>
<evidence type="ECO:0000256" key="1">
    <source>
        <dbReference type="SAM" id="MobiDB-lite"/>
    </source>
</evidence>
<feature type="region of interest" description="Disordered" evidence="1">
    <location>
        <begin position="198"/>
        <end position="234"/>
    </location>
</feature>
<keyword evidence="3" id="KW-1185">Reference proteome</keyword>
<comment type="caution">
    <text evidence="2">The sequence shown here is derived from an EMBL/GenBank/DDBJ whole genome shotgun (WGS) entry which is preliminary data.</text>
</comment>
<proteinExistence type="predicted"/>
<dbReference type="Proteomes" id="UP001281761">
    <property type="component" value="Unassembled WGS sequence"/>
</dbReference>
<name>A0ABQ9XB51_9EUKA</name>
<feature type="compositionally biased region" description="Polar residues" evidence="1">
    <location>
        <begin position="198"/>
        <end position="213"/>
    </location>
</feature>
<protein>
    <submittedName>
        <fullName evidence="2">Uncharacterized protein</fullName>
    </submittedName>
</protein>
<evidence type="ECO:0000313" key="3">
    <source>
        <dbReference type="Proteomes" id="UP001281761"/>
    </source>
</evidence>
<evidence type="ECO:0000313" key="2">
    <source>
        <dbReference type="EMBL" id="KAK2947877.1"/>
    </source>
</evidence>
<dbReference type="SUPFAM" id="SSF48371">
    <property type="entry name" value="ARM repeat"/>
    <property type="match status" value="1"/>
</dbReference>
<dbReference type="EMBL" id="JARBJD010000189">
    <property type="protein sequence ID" value="KAK2947877.1"/>
    <property type="molecule type" value="Genomic_DNA"/>
</dbReference>
<sequence length="593" mass="67487">MSNVEFRPTRAIALVSPPIRTASFRLNGVRCCFFMKHIIQLSRQNDPSTTHRNKSLRIAIGVLGYWSITKTTFTALSSLELFPIQFERQLSPPSTTPASPRNQMRWCLSPHSRLFSLRTSKDDGLVSPILDVQLKSDLWLTSNGSFVWPLPHRVEVSEGEMDTAVTVFCPLLAMIGLKILMSRKVNVVRLSVRDNSEAMTARTSATAQTSLTETDSEENKREAGACGSDEPADRRIAAREREVDRFRRDDRVMHRAGVRDVNDHYCSPFLNWSYNPQKPEHKNALVFRSLVATVKLYPVLDASLEEKALDFLESTNPYHQTLAAAFFNSFALLTDESLTNFVQSIVVLISSTSPVITTAAMEMLTTLFGWCSPNVRLGLVNADLIPQIINTLNPQSFSFVESVDIHLDLMEIIDFSFWLATPHGLEILENEDRNEQLAVRETIFKQILLPSEKYICHLCANCYSIIDGSLAEEFMTILSQILQICTYHKPTIDFVLLMPVFLTIPSCLTFFEDDESNFVFLDLMVDTQREWNKRRGTVREMEKTVHRTLGMEGIDDAIEEKRLNDEQTDTGRWIVEESIEWNNLQGMNIPKQN</sequence>
<organism evidence="2 3">
    <name type="scientific">Blattamonas nauphoetae</name>
    <dbReference type="NCBI Taxonomy" id="2049346"/>
    <lineage>
        <taxon>Eukaryota</taxon>
        <taxon>Metamonada</taxon>
        <taxon>Preaxostyla</taxon>
        <taxon>Oxymonadida</taxon>
        <taxon>Blattamonas</taxon>
    </lineage>
</organism>
<gene>
    <name evidence="2" type="ORF">BLNAU_17202</name>
</gene>
<dbReference type="InterPro" id="IPR016024">
    <property type="entry name" value="ARM-type_fold"/>
</dbReference>